<feature type="compositionally biased region" description="Polar residues" evidence="1">
    <location>
        <begin position="127"/>
        <end position="139"/>
    </location>
</feature>
<accession>A0A7S1TEE0</accession>
<name>A0A7S1TEE0_9RHOD</name>
<feature type="region of interest" description="Disordered" evidence="1">
    <location>
        <begin position="28"/>
        <end position="63"/>
    </location>
</feature>
<feature type="region of interest" description="Disordered" evidence="1">
    <location>
        <begin position="80"/>
        <end position="139"/>
    </location>
</feature>
<proteinExistence type="predicted"/>
<reference evidence="2" key="1">
    <citation type="submission" date="2021-01" db="EMBL/GenBank/DDBJ databases">
        <authorList>
            <person name="Corre E."/>
            <person name="Pelletier E."/>
            <person name="Niang G."/>
            <person name="Scheremetjew M."/>
            <person name="Finn R."/>
            <person name="Kale V."/>
            <person name="Holt S."/>
            <person name="Cochrane G."/>
            <person name="Meng A."/>
            <person name="Brown T."/>
            <person name="Cohen L."/>
        </authorList>
    </citation>
    <scope>NUCLEOTIDE SEQUENCE</scope>
    <source>
        <strain evidence="2">SAG 36.94</strain>
    </source>
</reference>
<organism evidence="2">
    <name type="scientific">Compsopogon caeruleus</name>
    <dbReference type="NCBI Taxonomy" id="31354"/>
    <lineage>
        <taxon>Eukaryota</taxon>
        <taxon>Rhodophyta</taxon>
        <taxon>Compsopogonophyceae</taxon>
        <taxon>Compsopogonales</taxon>
        <taxon>Compsopogonaceae</taxon>
        <taxon>Compsopogon</taxon>
    </lineage>
</organism>
<gene>
    <name evidence="2" type="ORF">CCAE0312_LOCUS5634</name>
</gene>
<sequence>MMIPSIVIVSNRMFNAPVTVSLSPVRLTSTTKPSVYPPNLLRPTPSPPPLQTKPLDGTTENDDNMQRLQIHVLLKLRSRSSRTKPFSDHGQIIRTPRKRINPGKKMKKVRKRKNLLPQRPDSILPMSPSSLATPQILSP</sequence>
<evidence type="ECO:0000313" key="2">
    <source>
        <dbReference type="EMBL" id="CAD9233548.1"/>
    </source>
</evidence>
<protein>
    <submittedName>
        <fullName evidence="2">Uncharacterized protein</fullName>
    </submittedName>
</protein>
<evidence type="ECO:0000256" key="1">
    <source>
        <dbReference type="SAM" id="MobiDB-lite"/>
    </source>
</evidence>
<dbReference type="EMBL" id="HBGH01010230">
    <property type="protein sequence ID" value="CAD9233548.1"/>
    <property type="molecule type" value="Transcribed_RNA"/>
</dbReference>
<dbReference type="AlphaFoldDB" id="A0A7S1TEE0"/>
<feature type="compositionally biased region" description="Basic residues" evidence="1">
    <location>
        <begin position="95"/>
        <end position="114"/>
    </location>
</feature>